<evidence type="ECO:0000256" key="1">
    <source>
        <dbReference type="SAM" id="MobiDB-lite"/>
    </source>
</evidence>
<accession>Q1EQQ9</accession>
<proteinExistence type="predicted"/>
<reference evidence="2" key="1">
    <citation type="journal article" date="2006" name="Proc. Natl. Acad. Sci. U.S.A.">
        <title>Amplification of the entire kanamycin biosynthetic gene cluster during empirical strain improvement of Streptomyces kanamyceticus.</title>
        <authorList>
            <person name="Yanai K."/>
            <person name="Murakami T."/>
            <person name="Bibb M."/>
        </authorList>
    </citation>
    <scope>NUCLEOTIDE SEQUENCE</scope>
    <source>
        <strain evidence="2">NBRC 13414</strain>
    </source>
</reference>
<name>Q1EQQ9_STRKN</name>
<feature type="region of interest" description="Disordered" evidence="1">
    <location>
        <begin position="1"/>
        <end position="25"/>
    </location>
</feature>
<dbReference type="EMBL" id="AB254080">
    <property type="protein sequence ID" value="BAE95461.1"/>
    <property type="molecule type" value="Genomic_DNA"/>
</dbReference>
<sequence length="236" mass="26354">MSYEATSFKPSQGHPPGRRLSPRARSRPLVLHHQLGMSSSEGRGQYCRMPHLAKGRQDSVRRYVSAGPQASGSRVRRHVSVCSILKGGQVPSLVSAVDVRPCVSYRTIQVGPILFEEAPAEDEIIQIPGDGLTLTSSDNDFFPLVRLEVWDGTPAKPDEAWEYERSFCAPLTDNFVVIDLNGRTQGEITVEPRKHHIRVLCRGRDHYEASLALDPFPPVGPHEDPLEFWVIQLWPA</sequence>
<protein>
    <submittedName>
        <fullName evidence="2">Uncharacterized protein</fullName>
    </submittedName>
</protein>
<evidence type="ECO:0000313" key="2">
    <source>
        <dbReference type="EMBL" id="BAE95461.1"/>
    </source>
</evidence>
<feature type="compositionally biased region" description="Basic residues" evidence="1">
    <location>
        <begin position="16"/>
        <end position="25"/>
    </location>
</feature>
<feature type="compositionally biased region" description="Polar residues" evidence="1">
    <location>
        <begin position="1"/>
        <end position="10"/>
    </location>
</feature>
<organism evidence="2">
    <name type="scientific">Streptomyces kanamyceticus</name>
    <dbReference type="NCBI Taxonomy" id="1967"/>
    <lineage>
        <taxon>Bacteria</taxon>
        <taxon>Bacillati</taxon>
        <taxon>Actinomycetota</taxon>
        <taxon>Actinomycetes</taxon>
        <taxon>Kitasatosporales</taxon>
        <taxon>Streptomycetaceae</taxon>
        <taxon>Streptomyces</taxon>
    </lineage>
</organism>
<dbReference type="AlphaFoldDB" id="Q1EQQ9"/>